<proteinExistence type="predicted"/>
<dbReference type="Proteomes" id="UP001219355">
    <property type="component" value="Chromosome 1"/>
</dbReference>
<dbReference type="EMBL" id="CP120627">
    <property type="protein sequence ID" value="WEW55180.1"/>
    <property type="molecule type" value="Genomic_DNA"/>
</dbReference>
<accession>A0AAF0IEM1</accession>
<dbReference type="AlphaFoldDB" id="A0AAF0IEM1"/>
<evidence type="ECO:0000313" key="2">
    <source>
        <dbReference type="EMBL" id="WEW55180.1"/>
    </source>
</evidence>
<evidence type="ECO:0000313" key="3">
    <source>
        <dbReference type="Proteomes" id="UP001219355"/>
    </source>
</evidence>
<reference evidence="2" key="1">
    <citation type="submission" date="2023-03" db="EMBL/GenBank/DDBJ databases">
        <title>Emydomyces testavorans Genome Sequence.</title>
        <authorList>
            <person name="Hoyer L."/>
        </authorList>
    </citation>
    <scope>NUCLEOTIDE SEQUENCE</scope>
    <source>
        <strain evidence="2">16-2883</strain>
    </source>
</reference>
<feature type="region of interest" description="Disordered" evidence="1">
    <location>
        <begin position="94"/>
        <end position="124"/>
    </location>
</feature>
<feature type="compositionally biased region" description="Low complexity" evidence="1">
    <location>
        <begin position="100"/>
        <end position="124"/>
    </location>
</feature>
<evidence type="ECO:0000256" key="1">
    <source>
        <dbReference type="SAM" id="MobiDB-lite"/>
    </source>
</evidence>
<keyword evidence="3" id="KW-1185">Reference proteome</keyword>
<gene>
    <name evidence="2" type="ORF">PRK78_000609</name>
</gene>
<protein>
    <submittedName>
        <fullName evidence="2">Uncharacterized protein</fullName>
    </submittedName>
</protein>
<name>A0AAF0IEM1_9EURO</name>
<sequence>MFIDTKVAAAIMAFGVINANAAIAVEKVDANKNGALIARNDPMTVTVTVTVCDVKPTPSSVSTSVTEVTSGSSVSVTHTGSIPPVTESTITKVTPSTTGVKSSTASHTTKHSTGGTGTATTVTPPVPTSGAVHAKFGIVAVVGAVIMTIINLV</sequence>
<organism evidence="2 3">
    <name type="scientific">Emydomyces testavorans</name>
    <dbReference type="NCBI Taxonomy" id="2070801"/>
    <lineage>
        <taxon>Eukaryota</taxon>
        <taxon>Fungi</taxon>
        <taxon>Dikarya</taxon>
        <taxon>Ascomycota</taxon>
        <taxon>Pezizomycotina</taxon>
        <taxon>Eurotiomycetes</taxon>
        <taxon>Eurotiomycetidae</taxon>
        <taxon>Onygenales</taxon>
        <taxon>Nannizziopsiaceae</taxon>
        <taxon>Emydomyces</taxon>
    </lineage>
</organism>